<dbReference type="Proteomes" id="UP000540698">
    <property type="component" value="Unassembled WGS sequence"/>
</dbReference>
<accession>A0A7X6L155</accession>
<sequence length="143" mass="16186">MKWATRAGIHIDRAACAWLIRRHIDPEAEFVFLADPADLPTEATGFDMRGVQLSHHGGDCSFETILRRYELHDPVLWKLAAIVHEADLDDERYDAPEAPGLDTVLRGLSMICTDEQILELTGPMFDGLYEFHRRATLLGREPS</sequence>
<name>A0A7X6L155_9NOCA</name>
<keyword evidence="3" id="KW-1185">Reference proteome</keyword>
<dbReference type="Pfam" id="PF09828">
    <property type="entry name" value="ChrB_C"/>
    <property type="match status" value="1"/>
</dbReference>
<dbReference type="InterPro" id="IPR018634">
    <property type="entry name" value="ChrB_C"/>
</dbReference>
<organism evidence="2 3">
    <name type="scientific">Nocardia gamkensis</name>
    <dbReference type="NCBI Taxonomy" id="352869"/>
    <lineage>
        <taxon>Bacteria</taxon>
        <taxon>Bacillati</taxon>
        <taxon>Actinomycetota</taxon>
        <taxon>Actinomycetes</taxon>
        <taxon>Mycobacteriales</taxon>
        <taxon>Nocardiaceae</taxon>
        <taxon>Nocardia</taxon>
    </lineage>
</organism>
<feature type="domain" description="ChrB C-terminal" evidence="1">
    <location>
        <begin position="3"/>
        <end position="131"/>
    </location>
</feature>
<dbReference type="RefSeq" id="WP_062969990.1">
    <property type="nucleotide sequence ID" value="NZ_JAAXOS010000003.1"/>
</dbReference>
<dbReference type="AlphaFoldDB" id="A0A7X6L155"/>
<proteinExistence type="predicted"/>
<dbReference type="EMBL" id="JAAXOS010000003">
    <property type="protein sequence ID" value="NKY25903.1"/>
    <property type="molecule type" value="Genomic_DNA"/>
</dbReference>
<comment type="caution">
    <text evidence="2">The sequence shown here is derived from an EMBL/GenBank/DDBJ whole genome shotgun (WGS) entry which is preliminary data.</text>
</comment>
<gene>
    <name evidence="2" type="ORF">HGB38_06650</name>
</gene>
<evidence type="ECO:0000313" key="3">
    <source>
        <dbReference type="Proteomes" id="UP000540698"/>
    </source>
</evidence>
<evidence type="ECO:0000313" key="2">
    <source>
        <dbReference type="EMBL" id="NKY25903.1"/>
    </source>
</evidence>
<reference evidence="2 3" key="1">
    <citation type="submission" date="2020-04" db="EMBL/GenBank/DDBJ databases">
        <title>MicrobeNet Type strains.</title>
        <authorList>
            <person name="Nicholson A.C."/>
        </authorList>
    </citation>
    <scope>NUCLEOTIDE SEQUENCE [LARGE SCALE GENOMIC DNA]</scope>
    <source>
        <strain evidence="2 3">DSM 44956</strain>
    </source>
</reference>
<protein>
    <submittedName>
        <fullName evidence="2">Chromate resistance protein</fullName>
    </submittedName>
</protein>
<evidence type="ECO:0000259" key="1">
    <source>
        <dbReference type="Pfam" id="PF09828"/>
    </source>
</evidence>